<proteinExistence type="predicted"/>
<protein>
    <submittedName>
        <fullName evidence="1">Uncharacterized protein</fullName>
    </submittedName>
</protein>
<dbReference type="OrthoDB" id="2427445at2"/>
<reference evidence="1 2" key="1">
    <citation type="submission" date="2017-08" db="EMBL/GenBank/DDBJ databases">
        <title>Draft genome sequences of 64 type strains of genus Staph aureus.</title>
        <authorList>
            <person name="Cole K."/>
            <person name="Golubchik T."/>
            <person name="Russell J."/>
            <person name="Foster D."/>
            <person name="Llewelyn M."/>
            <person name="Wilson D."/>
            <person name="Crook D."/>
            <person name="Paul J."/>
        </authorList>
    </citation>
    <scope>NUCLEOTIDE SEQUENCE [LARGE SCALE GENOMIC DNA]</scope>
    <source>
        <strain evidence="1 2">DSM 21968</strain>
    </source>
</reference>
<dbReference type="AlphaFoldDB" id="A0A2K3YHU6"/>
<evidence type="ECO:0000313" key="1">
    <source>
        <dbReference type="EMBL" id="PNZ25182.1"/>
    </source>
</evidence>
<gene>
    <name evidence="1" type="ORF">CD122_10385</name>
</gene>
<accession>A0A2K3YHU6</accession>
<organism evidence="1 2">
    <name type="scientific">Staphylococcus rostri</name>
    <dbReference type="NCBI Taxonomy" id="522262"/>
    <lineage>
        <taxon>Bacteria</taxon>
        <taxon>Bacillati</taxon>
        <taxon>Bacillota</taxon>
        <taxon>Bacilli</taxon>
        <taxon>Bacillales</taxon>
        <taxon>Staphylococcaceae</taxon>
        <taxon>Staphylococcus</taxon>
    </lineage>
</organism>
<dbReference type="Proteomes" id="UP000242752">
    <property type="component" value="Unassembled WGS sequence"/>
</dbReference>
<evidence type="ECO:0000313" key="2">
    <source>
        <dbReference type="Proteomes" id="UP000242752"/>
    </source>
</evidence>
<dbReference type="EMBL" id="PPRF01000088">
    <property type="protein sequence ID" value="PNZ25182.1"/>
    <property type="molecule type" value="Genomic_DNA"/>
</dbReference>
<keyword evidence="2" id="KW-1185">Reference proteome</keyword>
<sequence length="174" mass="20139">MKTNDRLLTHGVVCDLSKGKHDSDTAIAYDILKTPIGNFWLEFNDRPIPMTVRADYPSNEEKYYVEGAYTIKPCQVDFENFYCLRICTNIDIKSARMIDTFSGEHQEGYNWQLGQYDIGISAHPFSDNDLEATITAEGMPYFIDWYDDSKTLYFFGVAWKYYVSDDDLSTCFNT</sequence>
<dbReference type="RefSeq" id="WP_103358901.1">
    <property type="nucleotide sequence ID" value="NZ_CP113107.1"/>
</dbReference>
<name>A0A2K3YHU6_9STAP</name>
<comment type="caution">
    <text evidence="1">The sequence shown here is derived from an EMBL/GenBank/DDBJ whole genome shotgun (WGS) entry which is preliminary data.</text>
</comment>